<sequence length="159" mass="16324">MVAEVGVGRTTHRAVAARAGVPLGATTYYYPTLSDLIAAGLELAAQQVDAEVAALASQVRTADDVPGALSRMAAESVTDRPRALLEYELYLAAARTPSLRPLARQWIDGLHAVVAPHTGPAAATAIIALVDGAVLQSVVTGDEVAVEPLASAISTLMPS</sequence>
<organism evidence="4 5">
    <name type="scientific">Dactylosporangium sucinum</name>
    <dbReference type="NCBI Taxonomy" id="1424081"/>
    <lineage>
        <taxon>Bacteria</taxon>
        <taxon>Bacillati</taxon>
        <taxon>Actinomycetota</taxon>
        <taxon>Actinomycetes</taxon>
        <taxon>Micromonosporales</taxon>
        <taxon>Micromonosporaceae</taxon>
        <taxon>Dactylosporangium</taxon>
    </lineage>
</organism>
<gene>
    <name evidence="4" type="ORF">GCM10007977_044050</name>
</gene>
<dbReference type="SUPFAM" id="SSF48498">
    <property type="entry name" value="Tetracyclin repressor-like, C-terminal domain"/>
    <property type="match status" value="1"/>
</dbReference>
<dbReference type="AlphaFoldDB" id="A0A917TU59"/>
<accession>A0A917TU59</accession>
<dbReference type="Pfam" id="PF17940">
    <property type="entry name" value="TetR_C_31"/>
    <property type="match status" value="1"/>
</dbReference>
<evidence type="ECO:0000313" key="4">
    <source>
        <dbReference type="EMBL" id="GGM37753.1"/>
    </source>
</evidence>
<evidence type="ECO:0000256" key="2">
    <source>
        <dbReference type="PROSITE-ProRule" id="PRU00335"/>
    </source>
</evidence>
<protein>
    <submittedName>
        <fullName evidence="4">EbrA repressor</fullName>
    </submittedName>
</protein>
<dbReference type="Proteomes" id="UP000642070">
    <property type="component" value="Unassembled WGS sequence"/>
</dbReference>
<dbReference type="InterPro" id="IPR036271">
    <property type="entry name" value="Tet_transcr_reg_TetR-rel_C_sf"/>
</dbReference>
<dbReference type="InterPro" id="IPR041583">
    <property type="entry name" value="TetR_C_31"/>
</dbReference>
<dbReference type="InterPro" id="IPR009057">
    <property type="entry name" value="Homeodomain-like_sf"/>
</dbReference>
<keyword evidence="5" id="KW-1185">Reference proteome</keyword>
<dbReference type="EMBL" id="BMPI01000021">
    <property type="protein sequence ID" value="GGM37753.1"/>
    <property type="molecule type" value="Genomic_DNA"/>
</dbReference>
<evidence type="ECO:0000259" key="3">
    <source>
        <dbReference type="PROSITE" id="PS50977"/>
    </source>
</evidence>
<dbReference type="SUPFAM" id="SSF46689">
    <property type="entry name" value="Homeodomain-like"/>
    <property type="match status" value="1"/>
</dbReference>
<feature type="domain" description="HTH tetR-type" evidence="3">
    <location>
        <begin position="1"/>
        <end position="48"/>
    </location>
</feature>
<reference evidence="4" key="1">
    <citation type="journal article" date="2014" name="Int. J. Syst. Evol. Microbiol.">
        <title>Complete genome sequence of Corynebacterium casei LMG S-19264T (=DSM 44701T), isolated from a smear-ripened cheese.</title>
        <authorList>
            <consortium name="US DOE Joint Genome Institute (JGI-PGF)"/>
            <person name="Walter F."/>
            <person name="Albersmeier A."/>
            <person name="Kalinowski J."/>
            <person name="Ruckert C."/>
        </authorList>
    </citation>
    <scope>NUCLEOTIDE SEQUENCE</scope>
    <source>
        <strain evidence="4">JCM 19831</strain>
    </source>
</reference>
<name>A0A917TU59_9ACTN</name>
<dbReference type="Gene3D" id="1.10.357.10">
    <property type="entry name" value="Tetracycline Repressor, domain 2"/>
    <property type="match status" value="1"/>
</dbReference>
<keyword evidence="1 2" id="KW-0238">DNA-binding</keyword>
<proteinExistence type="predicted"/>
<feature type="DNA-binding region" description="H-T-H motif" evidence="2">
    <location>
        <begin position="11"/>
        <end position="30"/>
    </location>
</feature>
<evidence type="ECO:0000313" key="5">
    <source>
        <dbReference type="Proteomes" id="UP000642070"/>
    </source>
</evidence>
<reference evidence="4" key="2">
    <citation type="submission" date="2020-09" db="EMBL/GenBank/DDBJ databases">
        <authorList>
            <person name="Sun Q."/>
            <person name="Ohkuma M."/>
        </authorList>
    </citation>
    <scope>NUCLEOTIDE SEQUENCE</scope>
    <source>
        <strain evidence="4">JCM 19831</strain>
    </source>
</reference>
<evidence type="ECO:0000256" key="1">
    <source>
        <dbReference type="ARBA" id="ARBA00023125"/>
    </source>
</evidence>
<dbReference type="GO" id="GO:0003677">
    <property type="term" value="F:DNA binding"/>
    <property type="evidence" value="ECO:0007669"/>
    <property type="project" value="UniProtKB-UniRule"/>
</dbReference>
<dbReference type="PROSITE" id="PS50977">
    <property type="entry name" value="HTH_TETR_2"/>
    <property type="match status" value="1"/>
</dbReference>
<dbReference type="RefSeq" id="WP_229835722.1">
    <property type="nucleotide sequence ID" value="NZ_BMPI01000021.1"/>
</dbReference>
<comment type="caution">
    <text evidence="4">The sequence shown here is derived from an EMBL/GenBank/DDBJ whole genome shotgun (WGS) entry which is preliminary data.</text>
</comment>
<dbReference type="InterPro" id="IPR001647">
    <property type="entry name" value="HTH_TetR"/>
</dbReference>